<dbReference type="EMBL" id="LN853895">
    <property type="protein sequence ID" value="CRY96926.1"/>
    <property type="molecule type" value="Genomic_DNA"/>
</dbReference>
<feature type="region of interest" description="Disordered" evidence="1">
    <location>
        <begin position="1"/>
        <end position="20"/>
    </location>
</feature>
<sequence length="495" mass="56338">MAAGQERQEPETFTQEVQEDKHIFNLSDTKDPELNPVSNNFNIDKYNEHIEQLKENLIDFVDKLARETDGEPTEKIFAEFIVTLDGLQKLVESRSAYPAGQLQGMKRHMEQIINSMKEDAETLSKLRPYLLEEIKDPKYEGKTLEELSANENIWGDIVYSAILAAESAGEDSGIEETAKLLPLLQSVIPKSHIMPNNSLMNTLQQKPSINAGAFDMVVSKGTKNRKEITNYTIINYESENTGITITNNKLSEYERQVSDAIISLWEQAKEDGVPPIFSTDMIYRAMPGSGDKASAQQRGAITRTIEKLRYLHIYIDATEEMKKRGLIGEKDKFKIDDFYLSAKKAEYIKTKNGGQTISAYIIQSEPIVLMYARMTKQIITIPAKYTAIKKIKRGIISNEIIAMNPDRQAMSGYLIRQIGWMKHDQNNKVASPRSNIILFDTLFRETDTYTESRTQANRNRDFIYSVLDYEIAAGYIISYEKQLKGRSVTGVKIIF</sequence>
<reference evidence="2" key="1">
    <citation type="submission" date="2015-06" db="EMBL/GenBank/DDBJ databases">
        <authorList>
            <person name="Joergensen T."/>
        </authorList>
    </citation>
    <scope>NUCLEOTIDE SEQUENCE</scope>
    <source>
        <plasmid evidence="2">pRGFK1329</plasmid>
    </source>
</reference>
<name>A0A0H5Q4F9_9ZZZZ</name>
<organism evidence="2">
    <name type="scientific">uncultured prokaryote</name>
    <dbReference type="NCBI Taxonomy" id="198431"/>
    <lineage>
        <taxon>unclassified sequences</taxon>
        <taxon>environmental samples</taxon>
    </lineage>
</organism>
<evidence type="ECO:0000313" key="2">
    <source>
        <dbReference type="EMBL" id="CRY96926.1"/>
    </source>
</evidence>
<accession>A0A0H5Q4F9</accession>
<dbReference type="AlphaFoldDB" id="A0A0H5Q4F9"/>
<feature type="compositionally biased region" description="Basic and acidic residues" evidence="1">
    <location>
        <begin position="1"/>
        <end position="10"/>
    </location>
</feature>
<geneLocation type="plasmid" evidence="2">
    <name>pRGFK1329</name>
</geneLocation>
<keyword evidence="2" id="KW-0614">Plasmid</keyword>
<evidence type="ECO:0000256" key="1">
    <source>
        <dbReference type="SAM" id="MobiDB-lite"/>
    </source>
</evidence>
<reference evidence="2" key="2">
    <citation type="submission" date="2015-07" db="EMBL/GenBank/DDBJ databases">
        <title>Plasmids, circular viruses and viroids from rat gut.</title>
        <authorList>
            <person name="Jorgensen T.J."/>
            <person name="Hansen M.A."/>
            <person name="Xu Z."/>
            <person name="Tabak M.A."/>
            <person name="Sorensen S.J."/>
            <person name="Hansen L.H."/>
        </authorList>
    </citation>
    <scope>NUCLEOTIDE SEQUENCE</scope>
    <source>
        <plasmid evidence="2">pRGFK1329</plasmid>
    </source>
</reference>
<proteinExistence type="predicted"/>
<protein>
    <submittedName>
        <fullName evidence="2">Uncharacterized protein</fullName>
    </submittedName>
</protein>